<keyword evidence="2" id="KW-0812">Transmembrane</keyword>
<reference evidence="4" key="1">
    <citation type="submission" date="2016-06" db="EMBL/GenBank/DDBJ databases">
        <authorList>
            <person name="Sutton G."/>
            <person name="Brinkac L."/>
            <person name="Sanka R."/>
            <person name="Adams M."/>
            <person name="Lau E."/>
            <person name="Garcia-Basteiro A."/>
            <person name="Lopez-Varela E."/>
            <person name="Palencia S."/>
        </authorList>
    </citation>
    <scope>NUCLEOTIDE SEQUENCE [LARGE SCALE GENOMIC DNA]</scope>
    <source>
        <strain evidence="4">1245139.5</strain>
    </source>
</reference>
<evidence type="ECO:0000256" key="2">
    <source>
        <dbReference type="SAM" id="Phobius"/>
    </source>
</evidence>
<feature type="region of interest" description="Disordered" evidence="1">
    <location>
        <begin position="75"/>
        <end position="110"/>
    </location>
</feature>
<feature type="compositionally biased region" description="Basic and acidic residues" evidence="1">
    <location>
        <begin position="78"/>
        <end position="97"/>
    </location>
</feature>
<comment type="caution">
    <text evidence="3">The sequence shown here is derived from an EMBL/GenBank/DDBJ whole genome shotgun (WGS) entry which is preliminary data.</text>
</comment>
<keyword evidence="4" id="KW-1185">Reference proteome</keyword>
<accession>A0A1A3MU97</accession>
<dbReference type="Pfam" id="PF14012">
    <property type="entry name" value="DUF4229"/>
    <property type="match status" value="1"/>
</dbReference>
<keyword evidence="2" id="KW-0472">Membrane</keyword>
<dbReference type="Proteomes" id="UP000093629">
    <property type="component" value="Unassembled WGS sequence"/>
</dbReference>
<evidence type="ECO:0008006" key="5">
    <source>
        <dbReference type="Google" id="ProtNLM"/>
    </source>
</evidence>
<gene>
    <name evidence="3" type="ORF">A5636_09445</name>
</gene>
<dbReference type="InterPro" id="IPR025323">
    <property type="entry name" value="DUF4229"/>
</dbReference>
<name>A0A1A3MU97_MYCAS</name>
<dbReference type="AlphaFoldDB" id="A0A1A3MU97"/>
<feature type="transmembrane region" description="Helical" evidence="2">
    <location>
        <begin position="12"/>
        <end position="33"/>
    </location>
</feature>
<sequence length="110" mass="11588">MKGPSGGRGVAYVLLYVAARLLLVVVVTGVIYGAGRLLGVADFPLTVAALGGLIISMPLGMWAFGPLRRRATATLADAGERRRAERDRLRARLRGEAPADENNAESNAEG</sequence>
<feature type="transmembrane region" description="Helical" evidence="2">
    <location>
        <begin position="45"/>
        <end position="64"/>
    </location>
</feature>
<protein>
    <recommendedName>
        <fullName evidence="5">DUF4229 domain-containing protein</fullName>
    </recommendedName>
</protein>
<proteinExistence type="predicted"/>
<evidence type="ECO:0000313" key="4">
    <source>
        <dbReference type="Proteomes" id="UP000093629"/>
    </source>
</evidence>
<evidence type="ECO:0000256" key="1">
    <source>
        <dbReference type="SAM" id="MobiDB-lite"/>
    </source>
</evidence>
<dbReference type="EMBL" id="LZLQ01000115">
    <property type="protein sequence ID" value="OBK13498.1"/>
    <property type="molecule type" value="Genomic_DNA"/>
</dbReference>
<keyword evidence="2" id="KW-1133">Transmembrane helix</keyword>
<evidence type="ECO:0000313" key="3">
    <source>
        <dbReference type="EMBL" id="OBK13498.1"/>
    </source>
</evidence>
<organism evidence="3 4">
    <name type="scientific">Mycobacterium asiaticum</name>
    <dbReference type="NCBI Taxonomy" id="1790"/>
    <lineage>
        <taxon>Bacteria</taxon>
        <taxon>Bacillati</taxon>
        <taxon>Actinomycetota</taxon>
        <taxon>Actinomycetes</taxon>
        <taxon>Mycobacteriales</taxon>
        <taxon>Mycobacteriaceae</taxon>
        <taxon>Mycobacterium</taxon>
    </lineage>
</organism>